<reference evidence="2" key="1">
    <citation type="submission" date="2022-11" db="UniProtKB">
        <authorList>
            <consortium name="WormBaseParasite"/>
        </authorList>
    </citation>
    <scope>IDENTIFICATION</scope>
</reference>
<proteinExistence type="predicted"/>
<evidence type="ECO:0000313" key="1">
    <source>
        <dbReference type="Proteomes" id="UP000887576"/>
    </source>
</evidence>
<sequence>MLSRRIADRTVLAQTILVTQVCGVHHHKERHDLELFLGIRRSNTAKANRNTHINEKLFRRARAEKTLRLDLPDDVEVREREKMTPNELRLHFLRKGINPYKEVREREKMTPNELRLHFLRKGINPYKEVQPRQWTEHQSTLQSFYGVIDPYIPNKYVTHGVIDPYIPNKYVTRDPAYTTGDKRSIVDKTKDFASHQWHNYNGGRRIKKKEGMEKFDPKKFGPTAEAIYVDAHKALMSRNKDQLHKLITELAFVKMWPDVENGSIFWELVRFNEPSKVVSVRCADNPHKSGNDIAQLTVRMNSTQKLAIYDRFGKLLLGSETEEKDVIEYVVFENHVAIFESKWRLHDKIYPDGIAPKQAPVDPLLLENLPENEVLRPEASVPIKLRMNERIKEELKSGKKEED</sequence>
<dbReference type="WBParaSite" id="JU765_v2.g17542.t2">
    <property type="protein sequence ID" value="JU765_v2.g17542.t2"/>
    <property type="gene ID" value="JU765_v2.g17542"/>
</dbReference>
<name>A0AC34QMA6_9BILA</name>
<organism evidence="1 2">
    <name type="scientific">Panagrolaimus sp. JU765</name>
    <dbReference type="NCBI Taxonomy" id="591449"/>
    <lineage>
        <taxon>Eukaryota</taxon>
        <taxon>Metazoa</taxon>
        <taxon>Ecdysozoa</taxon>
        <taxon>Nematoda</taxon>
        <taxon>Chromadorea</taxon>
        <taxon>Rhabditida</taxon>
        <taxon>Tylenchina</taxon>
        <taxon>Panagrolaimomorpha</taxon>
        <taxon>Panagrolaimoidea</taxon>
        <taxon>Panagrolaimidae</taxon>
        <taxon>Panagrolaimus</taxon>
    </lineage>
</organism>
<evidence type="ECO:0000313" key="2">
    <source>
        <dbReference type="WBParaSite" id="JU765_v2.g17542.t2"/>
    </source>
</evidence>
<accession>A0AC34QMA6</accession>
<protein>
    <submittedName>
        <fullName evidence="2">Tim44-like domain-containing protein</fullName>
    </submittedName>
</protein>
<dbReference type="Proteomes" id="UP000887576">
    <property type="component" value="Unplaced"/>
</dbReference>